<feature type="transmembrane region" description="Helical" evidence="1">
    <location>
        <begin position="30"/>
        <end position="49"/>
    </location>
</feature>
<keyword evidence="1" id="KW-0812">Transmembrane</keyword>
<reference evidence="2 3" key="1">
    <citation type="submission" date="2018-03" db="EMBL/GenBank/DDBJ databases">
        <title>Draft Genome Sequences of the Obligatory Marine Myxobacteria Enhygromyxa salina SWB005.</title>
        <authorList>
            <person name="Poehlein A."/>
            <person name="Moghaddam J.A."/>
            <person name="Harms H."/>
            <person name="Alanjari M."/>
            <person name="Koenig G.M."/>
            <person name="Daniel R."/>
            <person name="Schaeberle T.F."/>
        </authorList>
    </citation>
    <scope>NUCLEOTIDE SEQUENCE [LARGE SCALE GENOMIC DNA]</scope>
    <source>
        <strain evidence="2 3">SWB005</strain>
    </source>
</reference>
<evidence type="ECO:0000256" key="1">
    <source>
        <dbReference type="SAM" id="Phobius"/>
    </source>
</evidence>
<protein>
    <submittedName>
        <fullName evidence="2">Uncharacterized protein</fullName>
    </submittedName>
</protein>
<keyword evidence="3" id="KW-1185">Reference proteome</keyword>
<organism evidence="2 3">
    <name type="scientific">Enhygromyxa salina</name>
    <dbReference type="NCBI Taxonomy" id="215803"/>
    <lineage>
        <taxon>Bacteria</taxon>
        <taxon>Pseudomonadati</taxon>
        <taxon>Myxococcota</taxon>
        <taxon>Polyangia</taxon>
        <taxon>Nannocystales</taxon>
        <taxon>Nannocystaceae</taxon>
        <taxon>Enhygromyxa</taxon>
    </lineage>
</organism>
<accession>A0A2S9XJP6</accession>
<name>A0A2S9XJP6_9BACT</name>
<comment type="caution">
    <text evidence="2">The sequence shown here is derived from an EMBL/GenBank/DDBJ whole genome shotgun (WGS) entry which is preliminary data.</text>
</comment>
<dbReference type="AlphaFoldDB" id="A0A2S9XJP6"/>
<gene>
    <name evidence="2" type="ORF">ENSA5_46280</name>
</gene>
<keyword evidence="1" id="KW-0472">Membrane</keyword>
<dbReference type="Proteomes" id="UP000237968">
    <property type="component" value="Unassembled WGS sequence"/>
</dbReference>
<evidence type="ECO:0000313" key="3">
    <source>
        <dbReference type="Proteomes" id="UP000237968"/>
    </source>
</evidence>
<dbReference type="EMBL" id="PVNK01000200">
    <property type="protein sequence ID" value="PRP92960.1"/>
    <property type="molecule type" value="Genomic_DNA"/>
</dbReference>
<keyword evidence="1" id="KW-1133">Transmembrane helix</keyword>
<dbReference type="RefSeq" id="WP_106393888.1">
    <property type="nucleotide sequence ID" value="NZ_PVNK01000200.1"/>
</dbReference>
<evidence type="ECO:0000313" key="2">
    <source>
        <dbReference type="EMBL" id="PRP92960.1"/>
    </source>
</evidence>
<proteinExistence type="predicted"/>
<sequence>MRAVEDPYRPTQEALVVPARKLAGPNHFRATLHLGSALAVLSVCGWALTTALGGEFAWAIGLLMGPALLDLVRTAHELSLRHRVLVDSRGVELEWAEPAPWRPWMRQRSEAIAWNKLHSVRSSTFDNTTRLTLHRADGPSVEIGHGVYDVDAHMLQRLLLDERDERIEAPRRLAADVAGFCRERFATPVTLELRPAVGPRVIGSILAAVTLAGAAIIGFTIGGLAHAVVTAPGVLLAGFLTHSVWTESNPRVIQLGREGLAHGPSHERLELLPWTEIRFARPAIVNREVVSVRIATHSGRDIVLTGDYGVPLDELAAMISPSVDVVLAIRGARARARAQLDRGA</sequence>